<protein>
    <submittedName>
        <fullName evidence="1">Uncharacterized protein</fullName>
    </submittedName>
</protein>
<evidence type="ECO:0000313" key="2">
    <source>
        <dbReference type="Proteomes" id="UP000641954"/>
    </source>
</evidence>
<name>A0ABR8EJI9_9CYAN</name>
<evidence type="ECO:0000313" key="1">
    <source>
        <dbReference type="EMBL" id="MBD2546745.1"/>
    </source>
</evidence>
<dbReference type="RefSeq" id="WP_156332092.1">
    <property type="nucleotide sequence ID" value="NZ_JACJSK010000045.1"/>
</dbReference>
<dbReference type="EMBL" id="JACJSK010000045">
    <property type="protein sequence ID" value="MBD2546745.1"/>
    <property type="molecule type" value="Genomic_DNA"/>
</dbReference>
<sequence>MTPYLNPNLNIITFPLTLSNLANFPKITLGGSPGFHHLQTLTLFGLYLTAIIGDRELINHRQNT</sequence>
<dbReference type="Proteomes" id="UP000641954">
    <property type="component" value="Unassembled WGS sequence"/>
</dbReference>
<proteinExistence type="predicted"/>
<accession>A0ABR8EJI9</accession>
<organism evidence="1 2">
    <name type="scientific">Planktothricoides raciborskii FACHB-1370</name>
    <dbReference type="NCBI Taxonomy" id="2949576"/>
    <lineage>
        <taxon>Bacteria</taxon>
        <taxon>Bacillati</taxon>
        <taxon>Cyanobacteriota</taxon>
        <taxon>Cyanophyceae</taxon>
        <taxon>Oscillatoriophycideae</taxon>
        <taxon>Oscillatoriales</taxon>
        <taxon>Oscillatoriaceae</taxon>
        <taxon>Planktothricoides</taxon>
    </lineage>
</organism>
<gene>
    <name evidence="1" type="ORF">H6G72_23505</name>
</gene>
<keyword evidence="2" id="KW-1185">Reference proteome</keyword>
<reference evidence="1 2" key="1">
    <citation type="journal article" date="2020" name="ISME J.">
        <title>Comparative genomics reveals insights into cyanobacterial evolution and habitat adaptation.</title>
        <authorList>
            <person name="Chen M.Y."/>
            <person name="Teng W.K."/>
            <person name="Zhao L."/>
            <person name="Hu C.X."/>
            <person name="Zhou Y.K."/>
            <person name="Han B.P."/>
            <person name="Song L.R."/>
            <person name="Shu W.S."/>
        </authorList>
    </citation>
    <scope>NUCLEOTIDE SEQUENCE [LARGE SCALE GENOMIC DNA]</scope>
    <source>
        <strain evidence="1 2">FACHB-1370</strain>
    </source>
</reference>
<comment type="caution">
    <text evidence="1">The sequence shown here is derived from an EMBL/GenBank/DDBJ whole genome shotgun (WGS) entry which is preliminary data.</text>
</comment>